<proteinExistence type="predicted"/>
<dbReference type="AlphaFoldDB" id="A0A0A9B2J4"/>
<evidence type="ECO:0000313" key="1">
    <source>
        <dbReference type="EMBL" id="JAD58204.1"/>
    </source>
</evidence>
<protein>
    <submittedName>
        <fullName evidence="1">Uncharacterized protein</fullName>
    </submittedName>
</protein>
<reference evidence="1" key="1">
    <citation type="submission" date="2014-09" db="EMBL/GenBank/DDBJ databases">
        <authorList>
            <person name="Magalhaes I.L.F."/>
            <person name="Oliveira U."/>
            <person name="Santos F.R."/>
            <person name="Vidigal T.H.D.A."/>
            <person name="Brescovit A.D."/>
            <person name="Santos A.J."/>
        </authorList>
    </citation>
    <scope>NUCLEOTIDE SEQUENCE</scope>
    <source>
        <tissue evidence="1">Shoot tissue taken approximately 20 cm above the soil surface</tissue>
    </source>
</reference>
<name>A0A0A9B2J4_ARUDO</name>
<dbReference type="EMBL" id="GBRH01239691">
    <property type="protein sequence ID" value="JAD58204.1"/>
    <property type="molecule type" value="Transcribed_RNA"/>
</dbReference>
<sequence length="65" mass="6857">MSLAGAAVLPARACPGALAAAYADVGMGGKSVEICELTREWYNKLLEAAHCSLQPLLRLLVKCIQ</sequence>
<reference evidence="1" key="2">
    <citation type="journal article" date="2015" name="Data Brief">
        <title>Shoot transcriptome of the giant reed, Arundo donax.</title>
        <authorList>
            <person name="Barrero R.A."/>
            <person name="Guerrero F.D."/>
            <person name="Moolhuijzen P."/>
            <person name="Goolsby J.A."/>
            <person name="Tidwell J."/>
            <person name="Bellgard S.E."/>
            <person name="Bellgard M.I."/>
        </authorList>
    </citation>
    <scope>NUCLEOTIDE SEQUENCE</scope>
    <source>
        <tissue evidence="1">Shoot tissue taken approximately 20 cm above the soil surface</tissue>
    </source>
</reference>
<organism evidence="1">
    <name type="scientific">Arundo donax</name>
    <name type="common">Giant reed</name>
    <name type="synonym">Donax arundinaceus</name>
    <dbReference type="NCBI Taxonomy" id="35708"/>
    <lineage>
        <taxon>Eukaryota</taxon>
        <taxon>Viridiplantae</taxon>
        <taxon>Streptophyta</taxon>
        <taxon>Embryophyta</taxon>
        <taxon>Tracheophyta</taxon>
        <taxon>Spermatophyta</taxon>
        <taxon>Magnoliopsida</taxon>
        <taxon>Liliopsida</taxon>
        <taxon>Poales</taxon>
        <taxon>Poaceae</taxon>
        <taxon>PACMAD clade</taxon>
        <taxon>Arundinoideae</taxon>
        <taxon>Arundineae</taxon>
        <taxon>Arundo</taxon>
    </lineage>
</organism>
<accession>A0A0A9B2J4</accession>